<protein>
    <submittedName>
        <fullName evidence="1">Uncharacterized protein</fullName>
    </submittedName>
</protein>
<dbReference type="EMBL" id="HBJA01109133">
    <property type="protein sequence ID" value="CAE0826412.1"/>
    <property type="molecule type" value="Transcribed_RNA"/>
</dbReference>
<name>A0A7S4G5Y8_9EUGL</name>
<gene>
    <name evidence="1" type="ORF">EGYM00163_LOCUS37669</name>
</gene>
<organism evidence="1">
    <name type="scientific">Eutreptiella gymnastica</name>
    <dbReference type="NCBI Taxonomy" id="73025"/>
    <lineage>
        <taxon>Eukaryota</taxon>
        <taxon>Discoba</taxon>
        <taxon>Euglenozoa</taxon>
        <taxon>Euglenida</taxon>
        <taxon>Spirocuta</taxon>
        <taxon>Euglenophyceae</taxon>
        <taxon>Eutreptiales</taxon>
        <taxon>Eutreptiaceae</taxon>
        <taxon>Eutreptiella</taxon>
    </lineage>
</organism>
<evidence type="ECO:0000313" key="1">
    <source>
        <dbReference type="EMBL" id="CAE0826412.1"/>
    </source>
</evidence>
<reference evidence="1" key="1">
    <citation type="submission" date="2021-01" db="EMBL/GenBank/DDBJ databases">
        <authorList>
            <person name="Corre E."/>
            <person name="Pelletier E."/>
            <person name="Niang G."/>
            <person name="Scheremetjew M."/>
            <person name="Finn R."/>
            <person name="Kale V."/>
            <person name="Holt S."/>
            <person name="Cochrane G."/>
            <person name="Meng A."/>
            <person name="Brown T."/>
            <person name="Cohen L."/>
        </authorList>
    </citation>
    <scope>NUCLEOTIDE SEQUENCE</scope>
    <source>
        <strain evidence="1">CCMP1594</strain>
    </source>
</reference>
<dbReference type="AlphaFoldDB" id="A0A7S4G5Y8"/>
<proteinExistence type="predicted"/>
<sequence>MGKKNCCLALVGAGARCTNGAHPFGQLHPPNGLSQKGTGQQHWHQENSPEMGITSVSCSLNLIWIVHSKMIDVQQLFIKFLGAPCQVQIWKTLRGMAMGSECGTQGGGVQQYHE</sequence>
<accession>A0A7S4G5Y8</accession>